<protein>
    <recommendedName>
        <fullName evidence="2">HNH nuclease domain-containing protein</fullName>
    </recommendedName>
</protein>
<feature type="compositionally biased region" description="Polar residues" evidence="1">
    <location>
        <begin position="445"/>
        <end position="482"/>
    </location>
</feature>
<evidence type="ECO:0000256" key="1">
    <source>
        <dbReference type="SAM" id="MobiDB-lite"/>
    </source>
</evidence>
<evidence type="ECO:0000259" key="2">
    <source>
        <dbReference type="SMART" id="SM00507"/>
    </source>
</evidence>
<dbReference type="KEGG" id="cart:PA27867_1055"/>
<dbReference type="STRING" id="670052.PA27867_1055"/>
<evidence type="ECO:0000313" key="4">
    <source>
        <dbReference type="Proteomes" id="UP000092582"/>
    </source>
</evidence>
<dbReference type="EMBL" id="CP016282">
    <property type="protein sequence ID" value="ANP72021.1"/>
    <property type="molecule type" value="Genomic_DNA"/>
</dbReference>
<feature type="compositionally biased region" description="Low complexity" evidence="1">
    <location>
        <begin position="417"/>
        <end position="426"/>
    </location>
</feature>
<organism evidence="3 4">
    <name type="scientific">Cryobacterium arcticum</name>
    <dbReference type="NCBI Taxonomy" id="670052"/>
    <lineage>
        <taxon>Bacteria</taxon>
        <taxon>Bacillati</taxon>
        <taxon>Actinomycetota</taxon>
        <taxon>Actinomycetes</taxon>
        <taxon>Micrococcales</taxon>
        <taxon>Microbacteriaceae</taxon>
        <taxon>Cryobacterium</taxon>
    </lineage>
</organism>
<gene>
    <name evidence="3" type="ORF">PA27867_1055</name>
</gene>
<evidence type="ECO:0000313" key="3">
    <source>
        <dbReference type="EMBL" id="ANP72021.1"/>
    </source>
</evidence>
<dbReference type="Proteomes" id="UP000092582">
    <property type="component" value="Chromosome 1"/>
</dbReference>
<sequence>MSSLAAIFAPDTVPEPARPASATVPPALAAVPVLAEVRPAGPAGSLAEAVAAVARWGSCSADYDALSDADALACQRDIARLSETVGTRQVWVAKTIAHRSRPELGQSGLAQQQGYLNPDGLIQKLTGSTKADARRLVDVGRMLADNEAAAAQAAAAAEDEAARRLLDELDGAGGDPESTGLDGQNELDGLNGPEGLDGVGIPGIDPALLPWHHKISEAVTCGALSVAAAHAIRTGLGDIDTVVTGPVLATAVEELLRDARTLNVDQLLKRARRTRDSLDAAGIIVREQKAWDDRSLRVWTNPSGQVHLHGVFPPEQGAFVLSAYDSLTSPRRGGVRFVDPARAKWAQSVRDDPRSTEQIAADGFLALLKAGTEINPNRILGGRQPSIRIITHQATPGTAPTPTPTTPGTAPTPTPTTPCTRTPATTENPTRTANPAATEHPGRTGTPSDTETTAPAGNSAFTGTDTPTGTSIPTWTFSTAASPTPAPHLNGPARPDPLIPPGPTSHVDGPARPDPVVPPGAGLLLLRDLDEILAPPPDLTAHGYLEGNPAPLSQPTLDRLTCDSGSLPITFSTDNQPLNLGRDERLFTPAQRIALAARDGGCRWGDCDKPPAFTETHHIDHWLRDHGTTDIRHGILLCNPHHRLLHNQGWQIFENQGHYWLRPPATIDPGQTLIEMPSKTPHQH</sequence>
<dbReference type="RefSeq" id="WP_066594196.1">
    <property type="nucleotide sequence ID" value="NZ_CP016282.1"/>
</dbReference>
<keyword evidence="4" id="KW-1185">Reference proteome</keyword>
<feature type="compositionally biased region" description="Pro residues" evidence="1">
    <location>
        <begin position="494"/>
        <end position="503"/>
    </location>
</feature>
<dbReference type="InterPro" id="IPR003615">
    <property type="entry name" value="HNH_nuc"/>
</dbReference>
<feature type="domain" description="HNH nuclease" evidence="2">
    <location>
        <begin position="590"/>
        <end position="643"/>
    </location>
</feature>
<dbReference type="Pfam" id="PF02720">
    <property type="entry name" value="DUF222"/>
    <property type="match status" value="1"/>
</dbReference>
<dbReference type="InterPro" id="IPR003870">
    <property type="entry name" value="DUF222"/>
</dbReference>
<reference evidence="3 4" key="1">
    <citation type="submission" date="2016-06" db="EMBL/GenBank/DDBJ databases">
        <title>Genome sequencing of Cryobacterium arcticum PAMC 27867.</title>
        <authorList>
            <person name="Lee J."/>
            <person name="Kim O.-S."/>
        </authorList>
    </citation>
    <scope>NUCLEOTIDE SEQUENCE [LARGE SCALE GENOMIC DNA]</scope>
    <source>
        <strain evidence="3 4">PAMC 27867</strain>
    </source>
</reference>
<proteinExistence type="predicted"/>
<feature type="compositionally biased region" description="Pro residues" evidence="1">
    <location>
        <begin position="399"/>
        <end position="416"/>
    </location>
</feature>
<dbReference type="SMART" id="SM00507">
    <property type="entry name" value="HNHc"/>
    <property type="match status" value="1"/>
</dbReference>
<dbReference type="AlphaFoldDB" id="A0A1B1BHD8"/>
<name>A0A1B1BHD8_9MICO</name>
<feature type="region of interest" description="Disordered" evidence="1">
    <location>
        <begin position="393"/>
        <end position="514"/>
    </location>
</feature>
<dbReference type="OrthoDB" id="5177627at2"/>
<dbReference type="CDD" id="cd00085">
    <property type="entry name" value="HNHc"/>
    <property type="match status" value="1"/>
</dbReference>
<accession>A0A1B1BHD8</accession>